<dbReference type="PANTHER" id="PTHR10362">
    <property type="entry name" value="HISTIDINE AMMONIA-LYASE"/>
    <property type="match status" value="1"/>
</dbReference>
<dbReference type="InterPro" id="IPR024083">
    <property type="entry name" value="Fumarase/histidase_N"/>
</dbReference>
<dbReference type="PROSITE" id="PS00488">
    <property type="entry name" value="PAL_HISTIDASE"/>
    <property type="match status" value="1"/>
</dbReference>
<dbReference type="InterPro" id="IPR005922">
    <property type="entry name" value="Phe_NH3-lyase"/>
</dbReference>
<reference evidence="3 4" key="1">
    <citation type="submission" date="2024-02" db="EMBL/GenBank/DDBJ databases">
        <title>A draft genome for the cacao thread blight pathogen Marasmius crinis-equi.</title>
        <authorList>
            <person name="Cohen S.P."/>
            <person name="Baruah I.K."/>
            <person name="Amoako-Attah I."/>
            <person name="Bukari Y."/>
            <person name="Meinhardt L.W."/>
            <person name="Bailey B.A."/>
        </authorList>
    </citation>
    <scope>NUCLEOTIDE SEQUENCE [LARGE SCALE GENOMIC DNA]</scope>
    <source>
        <strain evidence="3 4">GH-76</strain>
    </source>
</reference>
<dbReference type="Pfam" id="PF00221">
    <property type="entry name" value="Lyase_aromatic"/>
    <property type="match status" value="1"/>
</dbReference>
<dbReference type="Gene3D" id="1.20.200.10">
    <property type="entry name" value="Fumarase/aspartase (Central domain)"/>
    <property type="match status" value="1"/>
</dbReference>
<dbReference type="InterPro" id="IPR008948">
    <property type="entry name" value="L-Aspartase-like"/>
</dbReference>
<dbReference type="Gene3D" id="1.10.275.10">
    <property type="entry name" value="Fumarase/aspartase (N-terminal domain)"/>
    <property type="match status" value="1"/>
</dbReference>
<accession>A0ABR3G0Y7</accession>
<dbReference type="GO" id="GO:0045548">
    <property type="term" value="F:phenylalanine ammonia-lyase activity"/>
    <property type="evidence" value="ECO:0007669"/>
    <property type="project" value="UniProtKB-EC"/>
</dbReference>
<gene>
    <name evidence="3" type="primary">PAL1_1</name>
    <name evidence="3" type="ORF">V5O48_000725</name>
</gene>
<dbReference type="InterPro" id="IPR022313">
    <property type="entry name" value="Phe/His_NH3-lyase_AS"/>
</dbReference>
<dbReference type="InterPro" id="IPR001106">
    <property type="entry name" value="Aromatic_Lyase"/>
</dbReference>
<evidence type="ECO:0000313" key="4">
    <source>
        <dbReference type="Proteomes" id="UP001465976"/>
    </source>
</evidence>
<dbReference type="InterPro" id="IPR023144">
    <property type="entry name" value="Phe_NH3-lyase_shielding_dom_sf"/>
</dbReference>
<comment type="caution">
    <text evidence="3">The sequence shown here is derived from an EMBL/GenBank/DDBJ whole genome shotgun (WGS) entry which is preliminary data.</text>
</comment>
<sequence>MVAFSSETRTTRARRRSSSAVHTLFDNASIVKVTATSTSTVSPSSPSTTQSPLLSKFIASYNEFESYQSGKPIKVDGETISIAAVTAAARYQASVQLDNSPNVKERMKKSRKALADKVDNGISIYGVSTGFGGSADTRTDSPLILGHALLQMQHAGVLPSSTKPLEALPLLDPIGSTVMPEAWVRGAILVRMNSLIRAHSGVRWELIEKMNQLLTANITPVVPLRGSISASGDLSPLSYIAGTLCGNPSIRVFTGPRVFGARQIASSRDALTTHQIDPIPLASKEHLGILNGTAFSAAVASLALNDAVQLTILSQVCTAMGVEALLGNRGSFDPFIHNVARPHPGQVECAKTIWDLLEGSQLATLEEKEVTIAEDDGHLRQDRYSLRTSPQFIGPQIEDLLASLATVTLECNSTTDNPLVDSETGRIHNGGNFQAMAVTNAMEKTRLSLHHLGKILFAQCAELMDPNMNRGLPPSMASTDPSLNYFAKGIDIATAAYVGELGYLAAPVSTHIQSAEMHNQAVNSLALISARATINSLEVLSILTASYLYVLCQALDLRALEKELKEGMSRIIREELSQRYSDVSYVELRSLIESVQETMFESWEQTSTMDASPRMQKIAASSSTVLLDFFTASESESMGNHLAAIPKFRASFATRAASLFNELRHAYLFGERGVAPASQYLNKTRPMYEFVRKTLGIRMHGTENYNNFANGHGFHEQTSGQDVSIIHEAIRDGKMKSVLASMLS</sequence>
<protein>
    <submittedName>
        <fullName evidence="3">Protein pal1</fullName>
        <ecNumber evidence="3">4.3.1.24</ecNumber>
    </submittedName>
</protein>
<dbReference type="Proteomes" id="UP001465976">
    <property type="component" value="Unassembled WGS sequence"/>
</dbReference>
<dbReference type="SUPFAM" id="SSF48557">
    <property type="entry name" value="L-aspartase-like"/>
    <property type="match status" value="1"/>
</dbReference>
<organism evidence="3 4">
    <name type="scientific">Marasmius crinis-equi</name>
    <dbReference type="NCBI Taxonomy" id="585013"/>
    <lineage>
        <taxon>Eukaryota</taxon>
        <taxon>Fungi</taxon>
        <taxon>Dikarya</taxon>
        <taxon>Basidiomycota</taxon>
        <taxon>Agaricomycotina</taxon>
        <taxon>Agaricomycetes</taxon>
        <taxon>Agaricomycetidae</taxon>
        <taxon>Agaricales</taxon>
        <taxon>Marasmiineae</taxon>
        <taxon>Marasmiaceae</taxon>
        <taxon>Marasmius</taxon>
    </lineage>
</organism>
<dbReference type="Gene3D" id="1.10.274.20">
    <property type="entry name" value="Phenylalanine ammonia-lyase 1, domain 3"/>
    <property type="match status" value="1"/>
</dbReference>
<proteinExistence type="inferred from homology"/>
<dbReference type="EC" id="4.3.1.24" evidence="3"/>
<name>A0ABR3G0Y7_9AGAR</name>
<evidence type="ECO:0000256" key="1">
    <source>
        <dbReference type="ARBA" id="ARBA00007238"/>
    </source>
</evidence>
<evidence type="ECO:0000256" key="2">
    <source>
        <dbReference type="RuleBase" id="RU003954"/>
    </source>
</evidence>
<keyword evidence="4" id="KW-1185">Reference proteome</keyword>
<evidence type="ECO:0000313" key="3">
    <source>
        <dbReference type="EMBL" id="KAL0581349.1"/>
    </source>
</evidence>
<keyword evidence="2 3" id="KW-0456">Lyase</keyword>
<dbReference type="CDD" id="cd00332">
    <property type="entry name" value="PAL-HAL"/>
    <property type="match status" value="1"/>
</dbReference>
<dbReference type="EMBL" id="JBAHYK010000012">
    <property type="protein sequence ID" value="KAL0581349.1"/>
    <property type="molecule type" value="Genomic_DNA"/>
</dbReference>
<comment type="similarity">
    <text evidence="1 2">Belongs to the PAL/histidase family.</text>
</comment>
<dbReference type="NCBIfam" id="TIGR01226">
    <property type="entry name" value="phe_am_lyase"/>
    <property type="match status" value="1"/>
</dbReference>